<dbReference type="EMBL" id="CADEHS020000008">
    <property type="protein sequence ID" value="CAG9944865.1"/>
    <property type="molecule type" value="Genomic_DNA"/>
</dbReference>
<name>A0ACA9TV88_BIOOC</name>
<sequence length="345" mass="38721">MREPMISTGAGPDDVANLTGELSIADHPQVGDHTDLIQSTLRKAILCFDQTATAACQQGQQVLASGSDASTARSVAVSEISLLYRTAYELENDAKILRHWTERSIVERVSLFGGQRGPHTKDLLKHFHKQIMENARNVLNSSDDEACVLWQTAEECYKEAIRPSGRLGSDGYFYWIDRAAEESYEHENRLDVDEHYAELRSRNMKVHEARKMKERQETRQNWVEFWVRALSNCPGGPTLFYPPAACSAARSIEGPPFEDIPHFLFRAFDSKGSGKTEDNYLASTMSMFGNSEGSKVDILSLETHSASEMLYTHLVKDCFGGSASDNLMSWSSSLMYFHPGNLYEI</sequence>
<gene>
    <name evidence="1" type="ORF">CRV2_00010958</name>
</gene>
<reference evidence="1" key="2">
    <citation type="submission" date="2021-10" db="EMBL/GenBank/DDBJ databases">
        <authorList>
            <person name="Piombo E."/>
        </authorList>
    </citation>
    <scope>NUCLEOTIDE SEQUENCE</scope>
</reference>
<dbReference type="Proteomes" id="UP000836387">
    <property type="component" value="Unassembled WGS sequence"/>
</dbReference>
<proteinExistence type="predicted"/>
<reference evidence="1" key="1">
    <citation type="submission" date="2020-04" db="EMBL/GenBank/DDBJ databases">
        <authorList>
            <person name="Broberg M."/>
        </authorList>
    </citation>
    <scope>NUCLEOTIDE SEQUENCE</scope>
</reference>
<keyword evidence="2" id="KW-1185">Reference proteome</keyword>
<evidence type="ECO:0000313" key="1">
    <source>
        <dbReference type="EMBL" id="CAG9944865.1"/>
    </source>
</evidence>
<evidence type="ECO:0000313" key="2">
    <source>
        <dbReference type="Proteomes" id="UP000836387"/>
    </source>
</evidence>
<accession>A0ACA9TV88</accession>
<comment type="caution">
    <text evidence="1">The sequence shown here is derived from an EMBL/GenBank/DDBJ whole genome shotgun (WGS) entry which is preliminary data.</text>
</comment>
<organism evidence="1 2">
    <name type="scientific">Clonostachys rosea f. rosea IK726</name>
    <dbReference type="NCBI Taxonomy" id="1349383"/>
    <lineage>
        <taxon>Eukaryota</taxon>
        <taxon>Fungi</taxon>
        <taxon>Dikarya</taxon>
        <taxon>Ascomycota</taxon>
        <taxon>Pezizomycotina</taxon>
        <taxon>Sordariomycetes</taxon>
        <taxon>Hypocreomycetidae</taxon>
        <taxon>Hypocreales</taxon>
        <taxon>Bionectriaceae</taxon>
        <taxon>Clonostachys</taxon>
    </lineage>
</organism>
<protein>
    <submittedName>
        <fullName evidence="1">Uncharacterized protein</fullName>
    </submittedName>
</protein>